<reference evidence="2 3" key="1">
    <citation type="submission" date="2024-02" db="EMBL/GenBank/DDBJ databases">
        <title>High-quality chromosome-scale genome assembly of Pensacola bahiagrass (Paspalum notatum Flugge var. saurae).</title>
        <authorList>
            <person name="Vega J.M."/>
            <person name="Podio M."/>
            <person name="Orjuela J."/>
            <person name="Siena L.A."/>
            <person name="Pessino S.C."/>
            <person name="Combes M.C."/>
            <person name="Mariac C."/>
            <person name="Albertini E."/>
            <person name="Pupilli F."/>
            <person name="Ortiz J.P.A."/>
            <person name="Leblanc O."/>
        </authorList>
    </citation>
    <scope>NUCLEOTIDE SEQUENCE [LARGE SCALE GENOMIC DNA]</scope>
    <source>
        <strain evidence="2">R1</strain>
        <tissue evidence="2">Leaf</tissue>
    </source>
</reference>
<accession>A0AAQ3WY11</accession>
<keyword evidence="3" id="KW-1185">Reference proteome</keyword>
<organism evidence="2 3">
    <name type="scientific">Paspalum notatum var. saurae</name>
    <dbReference type="NCBI Taxonomy" id="547442"/>
    <lineage>
        <taxon>Eukaryota</taxon>
        <taxon>Viridiplantae</taxon>
        <taxon>Streptophyta</taxon>
        <taxon>Embryophyta</taxon>
        <taxon>Tracheophyta</taxon>
        <taxon>Spermatophyta</taxon>
        <taxon>Magnoliopsida</taxon>
        <taxon>Liliopsida</taxon>
        <taxon>Poales</taxon>
        <taxon>Poaceae</taxon>
        <taxon>PACMAD clade</taxon>
        <taxon>Panicoideae</taxon>
        <taxon>Andropogonodae</taxon>
        <taxon>Paspaleae</taxon>
        <taxon>Paspalinae</taxon>
        <taxon>Paspalum</taxon>
    </lineage>
</organism>
<dbReference type="PANTHER" id="PTHR33165:SF78">
    <property type="entry name" value="F-BOX DOMAIN-CONTAINING PROTEIN"/>
    <property type="match status" value="1"/>
</dbReference>
<name>A0AAQ3WY11_PASNO</name>
<dbReference type="PANTHER" id="PTHR33165">
    <property type="entry name" value="F-BOX DOMAIN CONTAINING PROTEIN-LIKE-RELATED"/>
    <property type="match status" value="1"/>
</dbReference>
<gene>
    <name evidence="2" type="ORF">U9M48_025737</name>
</gene>
<proteinExistence type="predicted"/>
<dbReference type="AlphaFoldDB" id="A0AAQ3WY11"/>
<evidence type="ECO:0000313" key="2">
    <source>
        <dbReference type="EMBL" id="WVZ77950.1"/>
    </source>
</evidence>
<dbReference type="Proteomes" id="UP001341281">
    <property type="component" value="Chromosome 05"/>
</dbReference>
<evidence type="ECO:0000313" key="3">
    <source>
        <dbReference type="Proteomes" id="UP001341281"/>
    </source>
</evidence>
<dbReference type="EMBL" id="CP144749">
    <property type="protein sequence ID" value="WVZ77950.1"/>
    <property type="molecule type" value="Genomic_DNA"/>
</dbReference>
<evidence type="ECO:0000256" key="1">
    <source>
        <dbReference type="SAM" id="MobiDB-lite"/>
    </source>
</evidence>
<feature type="compositionally biased region" description="Low complexity" evidence="1">
    <location>
        <begin position="49"/>
        <end position="59"/>
    </location>
</feature>
<protein>
    <recommendedName>
        <fullName evidence="4">F-box domain-containing protein</fullName>
    </recommendedName>
</protein>
<evidence type="ECO:0008006" key="4">
    <source>
        <dbReference type="Google" id="ProtNLM"/>
    </source>
</evidence>
<feature type="region of interest" description="Disordered" evidence="1">
    <location>
        <begin position="1"/>
        <end position="86"/>
    </location>
</feature>
<sequence length="308" mass="34890">MLPHPAIQTPQADDDTHGEASSFGQWRRDLITTVEANRRKKMPDDDAPAHAPCASQAAQISHFPRLKRRPRERKTTTDDDDTAHASVSTRRSSYFAVRWGAKRLRTGTAVGGRRDWSDLDEGPVGLIAERVLAADVADYIRFRAVCHLWRRCCDDPRAHAVLGDRRLHPRRWIMLHGERERERLDTADAPHRVRRRFLNVSSRQCIQVDVSELRDHGVLRSTTDGLLLLVGTTTTQALRLLNPLTRQVAELPHFPAGMRNPRCFIGEYSADSAGLVDKDGHHTVFLYISGNPRTLAFVKPGDERCQDY</sequence>